<evidence type="ECO:0000313" key="3">
    <source>
        <dbReference type="Proteomes" id="UP000179047"/>
    </source>
</evidence>
<evidence type="ECO:0000256" key="1">
    <source>
        <dbReference type="SAM" id="Phobius"/>
    </source>
</evidence>
<accession>A0A1F8GRA3</accession>
<keyword evidence="1" id="KW-0812">Transmembrane</keyword>
<evidence type="ECO:0000313" key="2">
    <source>
        <dbReference type="EMBL" id="OGN27944.1"/>
    </source>
</evidence>
<keyword evidence="1" id="KW-0472">Membrane</keyword>
<feature type="transmembrane region" description="Helical" evidence="1">
    <location>
        <begin position="20"/>
        <end position="44"/>
    </location>
</feature>
<comment type="caution">
    <text evidence="2">The sequence shown here is derived from an EMBL/GenBank/DDBJ whole genome shotgun (WGS) entry which is preliminary data.</text>
</comment>
<protein>
    <recommendedName>
        <fullName evidence="4">PsbP C-terminal domain-containing protein</fullName>
    </recommendedName>
</protein>
<dbReference type="STRING" id="1802701.A3A33_04260"/>
<dbReference type="EMBL" id="MGKP01000025">
    <property type="protein sequence ID" value="OGN27944.1"/>
    <property type="molecule type" value="Genomic_DNA"/>
</dbReference>
<sequence>MEPDPTPVEIPSQHSSKIGLPAQAGMIALAVLMLAIGLAAGYFFGKGKAGIVAYQTATPIPTTTDVSMVSVTPSPDTTGWKTYTNEKYGFEVRYPLSWFSVDCSSSYIGFSYSQSKLPACFTNQNQPHINIKVTEGSTIGIEKYIEGAQRSMDNSSKAMITVNDNISAAKLTGLVKPEEGPGPAGGLQTIEVVFSYNNNIYQVYYYGLDNKDYSQIFDQILSTFRFTK</sequence>
<evidence type="ECO:0008006" key="4">
    <source>
        <dbReference type="Google" id="ProtNLM"/>
    </source>
</evidence>
<organism evidence="2 3">
    <name type="scientific">Candidatus Yanofskybacteria bacterium RIFCSPLOWO2_01_FULL_49_25</name>
    <dbReference type="NCBI Taxonomy" id="1802701"/>
    <lineage>
        <taxon>Bacteria</taxon>
        <taxon>Candidatus Yanofskyibacteriota</taxon>
    </lineage>
</organism>
<dbReference type="AlphaFoldDB" id="A0A1F8GRA3"/>
<proteinExistence type="predicted"/>
<keyword evidence="1" id="KW-1133">Transmembrane helix</keyword>
<dbReference type="Proteomes" id="UP000179047">
    <property type="component" value="Unassembled WGS sequence"/>
</dbReference>
<reference evidence="2 3" key="1">
    <citation type="journal article" date="2016" name="Nat. Commun.">
        <title>Thousands of microbial genomes shed light on interconnected biogeochemical processes in an aquifer system.</title>
        <authorList>
            <person name="Anantharaman K."/>
            <person name="Brown C.T."/>
            <person name="Hug L.A."/>
            <person name="Sharon I."/>
            <person name="Castelle C.J."/>
            <person name="Probst A.J."/>
            <person name="Thomas B.C."/>
            <person name="Singh A."/>
            <person name="Wilkins M.J."/>
            <person name="Karaoz U."/>
            <person name="Brodie E.L."/>
            <person name="Williams K.H."/>
            <person name="Hubbard S.S."/>
            <person name="Banfield J.F."/>
        </authorList>
    </citation>
    <scope>NUCLEOTIDE SEQUENCE [LARGE SCALE GENOMIC DNA]</scope>
</reference>
<gene>
    <name evidence="2" type="ORF">A3A33_04260</name>
</gene>
<name>A0A1F8GRA3_9BACT</name>